<name>A0ABV3KDX7_9MICC</name>
<proteinExistence type="predicted"/>
<keyword evidence="1" id="KW-0808">Transferase</keyword>
<sequence>MPAQSRPVGSITRGTTNPNRLRRADRYLTGVLAPLLRRAQDPLLVDLGFGAAPVTTAELLQRARTVRPDVELVGVEIDPVRVDAARIHTRPGLEFRRGGFEIPTGPRRPVFVRAFNVLRQYHVDEVPGAWELACSRLAPGGVVMDGTCDEIGRLATWVCVTADGPQTFTVSMRPGSYALPSDVAARLPKVLIHRNVAGEPVHEFLVALDRAWSANAALSPFGPRRRWIAACQDLKAGGWPVLHGPRRWRLGELTVSWDAVAPS</sequence>
<dbReference type="RefSeq" id="WP_363785299.1">
    <property type="nucleotide sequence ID" value="NZ_JBFBLL010000007.1"/>
</dbReference>
<dbReference type="InterPro" id="IPR029063">
    <property type="entry name" value="SAM-dependent_MTases_sf"/>
</dbReference>
<keyword evidence="1" id="KW-0489">Methyltransferase</keyword>
<dbReference type="EMBL" id="JBFBLL010000007">
    <property type="protein sequence ID" value="MEV8158596.1"/>
    <property type="molecule type" value="Genomic_DNA"/>
</dbReference>
<dbReference type="SUPFAM" id="SSF53335">
    <property type="entry name" value="S-adenosyl-L-methionine-dependent methyltransferases"/>
    <property type="match status" value="1"/>
</dbReference>
<accession>A0ABV3KDX7</accession>
<organism evidence="1 2">
    <name type="scientific">Kocuria salsicia</name>
    <dbReference type="NCBI Taxonomy" id="664639"/>
    <lineage>
        <taxon>Bacteria</taxon>
        <taxon>Bacillati</taxon>
        <taxon>Actinomycetota</taxon>
        <taxon>Actinomycetes</taxon>
        <taxon>Micrococcales</taxon>
        <taxon>Micrococcaceae</taxon>
        <taxon>Kocuria</taxon>
    </lineage>
</organism>
<dbReference type="GO" id="GO:0008168">
    <property type="term" value="F:methyltransferase activity"/>
    <property type="evidence" value="ECO:0007669"/>
    <property type="project" value="UniProtKB-KW"/>
</dbReference>
<keyword evidence="2" id="KW-1185">Reference proteome</keyword>
<protein>
    <submittedName>
        <fullName evidence="1">Class I SAM-dependent methyltransferase</fullName>
    </submittedName>
</protein>
<evidence type="ECO:0000313" key="2">
    <source>
        <dbReference type="Proteomes" id="UP001553031"/>
    </source>
</evidence>
<gene>
    <name evidence="1" type="ORF">AB0O96_10380</name>
</gene>
<comment type="caution">
    <text evidence="1">The sequence shown here is derived from an EMBL/GenBank/DDBJ whole genome shotgun (WGS) entry which is preliminary data.</text>
</comment>
<reference evidence="1 2" key="1">
    <citation type="submission" date="2024-06" db="EMBL/GenBank/DDBJ databases">
        <title>The Natural Products Discovery Center: Release of the First 8490 Sequenced Strains for Exploring Actinobacteria Biosynthetic Diversity.</title>
        <authorList>
            <person name="Kalkreuter E."/>
            <person name="Kautsar S.A."/>
            <person name="Yang D."/>
            <person name="Bader C.D."/>
            <person name="Teijaro C.N."/>
            <person name="Fluegel L."/>
            <person name="Davis C.M."/>
            <person name="Simpson J.R."/>
            <person name="Lauterbach L."/>
            <person name="Steele A.D."/>
            <person name="Gui C."/>
            <person name="Meng S."/>
            <person name="Li G."/>
            <person name="Viehrig K."/>
            <person name="Ye F."/>
            <person name="Su P."/>
            <person name="Kiefer A.F."/>
            <person name="Nichols A."/>
            <person name="Cepeda A.J."/>
            <person name="Yan W."/>
            <person name="Fan B."/>
            <person name="Jiang Y."/>
            <person name="Adhikari A."/>
            <person name="Zheng C.-J."/>
            <person name="Schuster L."/>
            <person name="Cowan T.M."/>
            <person name="Smanski M.J."/>
            <person name="Chevrette M.G."/>
            <person name="De Carvalho L.P.S."/>
            <person name="Shen B."/>
        </authorList>
    </citation>
    <scope>NUCLEOTIDE SEQUENCE [LARGE SCALE GENOMIC DNA]</scope>
    <source>
        <strain evidence="1 2">NPDC079179</strain>
    </source>
</reference>
<dbReference type="Gene3D" id="3.40.50.150">
    <property type="entry name" value="Vaccinia Virus protein VP39"/>
    <property type="match status" value="1"/>
</dbReference>
<dbReference type="GO" id="GO:0032259">
    <property type="term" value="P:methylation"/>
    <property type="evidence" value="ECO:0007669"/>
    <property type="project" value="UniProtKB-KW"/>
</dbReference>
<evidence type="ECO:0000313" key="1">
    <source>
        <dbReference type="EMBL" id="MEV8158596.1"/>
    </source>
</evidence>
<dbReference type="Proteomes" id="UP001553031">
    <property type="component" value="Unassembled WGS sequence"/>
</dbReference>